<dbReference type="PANTHER" id="PTHR36453:SF1">
    <property type="entry name" value="RIGHT HANDED BETA HELIX DOMAIN-CONTAINING PROTEIN"/>
    <property type="match status" value="1"/>
</dbReference>
<dbReference type="AlphaFoldDB" id="A0A6B8RI85"/>
<dbReference type="PANTHER" id="PTHR36453">
    <property type="entry name" value="SECRETED PROTEIN-RELATED"/>
    <property type="match status" value="1"/>
</dbReference>
<dbReference type="RefSeq" id="WP_155700111.1">
    <property type="nucleotide sequence ID" value="NZ_CP034235.1"/>
</dbReference>
<dbReference type="EMBL" id="CP034235">
    <property type="protein sequence ID" value="QGQ95096.1"/>
    <property type="molecule type" value="Genomic_DNA"/>
</dbReference>
<organism evidence="1 2">
    <name type="scientific">Paenibacillus psychroresistens</name>
    <dbReference type="NCBI Taxonomy" id="1778678"/>
    <lineage>
        <taxon>Bacteria</taxon>
        <taxon>Bacillati</taxon>
        <taxon>Bacillota</taxon>
        <taxon>Bacilli</taxon>
        <taxon>Bacillales</taxon>
        <taxon>Paenibacillaceae</taxon>
        <taxon>Paenibacillus</taxon>
    </lineage>
</organism>
<dbReference type="InterPro" id="IPR006626">
    <property type="entry name" value="PbH1"/>
</dbReference>
<gene>
    <name evidence="1" type="ORF">EHS13_09470</name>
</gene>
<proteinExistence type="predicted"/>
<dbReference type="SUPFAM" id="SSF51126">
    <property type="entry name" value="Pectin lyase-like"/>
    <property type="match status" value="1"/>
</dbReference>
<dbReference type="KEGG" id="ppsc:EHS13_09470"/>
<sequence>MTLWRTDVPDLVNTRHLYVNGSLAPRSRTSVKETSAWEIAQNDEMPFWKHLETYTTFQGEKQVYAGYLNKDNLMASWSNPQDIEFVYNVGWTHVICPVEGIEQLTDGTAVRMKMPCFRDCQIKGGVQVGAPSYVENVFELLDKQGEWYFNRLTRTLYYVSLMEENPNDMDIVVPYVEQLLVIKGTPEQPVSGLSFHNIDFNYTTWLRPGEQGHAEVQASLIKDPNNDENLHSSFIKPSAAILLNAVQDVIFTGCSFRHLGSGGIDIENGSCNIQVIGNVFSDIAGSGVQVGGFTEHDAHPTDLRLIVKDNVVRNNYFYDIGTEYKGSVAVLAGYTEGTVIEHNEICRVAYSGISVGWGWGYFDPDSDKRWSNLPPANYNRYEKPTVARRNRIAFNHIHQVMQKLHDGAGIYTLSLQPDSAIIGNYVHDNGHVGEVRYRDAVMNHHSCFPEDGEKHKTYLQAPGFPGGIYLDEGSGGFEVAFNVTHGVAIPIFYHNVMRDRFYTNHFHDNHYDNLPGDSKFMSDIVSKAGLESEYRYLLEK</sequence>
<accession>A0A6B8RI85</accession>
<reference evidence="2" key="1">
    <citation type="submission" date="2018-11" db="EMBL/GenBank/DDBJ databases">
        <title>Complete genome sequence of Paenibacillus sp. ML311-T8.</title>
        <authorList>
            <person name="Nam Y.-D."/>
            <person name="Kang J."/>
            <person name="Chung W.-H."/>
            <person name="Park Y.S."/>
        </authorList>
    </citation>
    <scope>NUCLEOTIDE SEQUENCE [LARGE SCALE GENOMIC DNA]</scope>
    <source>
        <strain evidence="2">ML311-T8</strain>
    </source>
</reference>
<keyword evidence="2" id="KW-1185">Reference proteome</keyword>
<dbReference type="OrthoDB" id="9808066at2"/>
<dbReference type="Proteomes" id="UP000426246">
    <property type="component" value="Chromosome"/>
</dbReference>
<evidence type="ECO:0000313" key="1">
    <source>
        <dbReference type="EMBL" id="QGQ95096.1"/>
    </source>
</evidence>
<evidence type="ECO:0000313" key="2">
    <source>
        <dbReference type="Proteomes" id="UP000426246"/>
    </source>
</evidence>
<dbReference type="InterPro" id="IPR011050">
    <property type="entry name" value="Pectin_lyase_fold/virulence"/>
</dbReference>
<dbReference type="Gene3D" id="2.160.20.10">
    <property type="entry name" value="Single-stranded right-handed beta-helix, Pectin lyase-like"/>
    <property type="match status" value="1"/>
</dbReference>
<dbReference type="SMART" id="SM00710">
    <property type="entry name" value="PbH1"/>
    <property type="match status" value="5"/>
</dbReference>
<protein>
    <submittedName>
        <fullName evidence="1">Right-handed parallel beta-helix repeat-containing protein</fullName>
    </submittedName>
</protein>
<name>A0A6B8RI85_9BACL</name>
<dbReference type="InterPro" id="IPR012334">
    <property type="entry name" value="Pectin_lyas_fold"/>
</dbReference>